<evidence type="ECO:0000313" key="3">
    <source>
        <dbReference type="Proteomes" id="UP001597340"/>
    </source>
</evidence>
<evidence type="ECO:0000259" key="1">
    <source>
        <dbReference type="Pfam" id="PF13476"/>
    </source>
</evidence>
<dbReference type="Pfam" id="PF13476">
    <property type="entry name" value="AAA_23"/>
    <property type="match status" value="1"/>
</dbReference>
<organism evidence="2 3">
    <name type="scientific">Paenibacillus farraposensis</name>
    <dbReference type="NCBI Taxonomy" id="2807095"/>
    <lineage>
        <taxon>Bacteria</taxon>
        <taxon>Bacillati</taxon>
        <taxon>Bacillota</taxon>
        <taxon>Bacilli</taxon>
        <taxon>Bacillales</taxon>
        <taxon>Paenibacillaceae</taxon>
        <taxon>Paenibacillus</taxon>
    </lineage>
</organism>
<comment type="caution">
    <text evidence="2">The sequence shown here is derived from an EMBL/GenBank/DDBJ whole genome shotgun (WGS) entry which is preliminary data.</text>
</comment>
<gene>
    <name evidence="2" type="ORF">ACFQ5D_10390</name>
</gene>
<evidence type="ECO:0000313" key="2">
    <source>
        <dbReference type="EMBL" id="MFD1461818.1"/>
    </source>
</evidence>
<reference evidence="3" key="1">
    <citation type="journal article" date="2019" name="Int. J. Syst. Evol. Microbiol.">
        <title>The Global Catalogue of Microorganisms (GCM) 10K type strain sequencing project: providing services to taxonomists for standard genome sequencing and annotation.</title>
        <authorList>
            <consortium name="The Broad Institute Genomics Platform"/>
            <consortium name="The Broad Institute Genome Sequencing Center for Infectious Disease"/>
            <person name="Wu L."/>
            <person name="Ma J."/>
        </authorList>
    </citation>
    <scope>NUCLEOTIDE SEQUENCE [LARGE SCALE GENOMIC DNA]</scope>
    <source>
        <strain evidence="3">CCM 9147</strain>
    </source>
</reference>
<accession>A0ABW4DDF9</accession>
<dbReference type="Gene3D" id="3.40.50.300">
    <property type="entry name" value="P-loop containing nucleotide triphosphate hydrolases"/>
    <property type="match status" value="1"/>
</dbReference>
<dbReference type="SUPFAM" id="SSF52540">
    <property type="entry name" value="P-loop containing nucleoside triphosphate hydrolases"/>
    <property type="match status" value="1"/>
</dbReference>
<sequence length="74" mass="8295">MNYLKININQIKNIRKAELELPLERGVYALVGINGSGKSTVLQALAQNISRHHLGMLNYTHIFLGFVHLSIVPL</sequence>
<dbReference type="InterPro" id="IPR038729">
    <property type="entry name" value="Rad50/SbcC_AAA"/>
</dbReference>
<dbReference type="Proteomes" id="UP001597340">
    <property type="component" value="Unassembled WGS sequence"/>
</dbReference>
<name>A0ABW4DDF9_9BACL</name>
<dbReference type="RefSeq" id="WP_229525201.1">
    <property type="nucleotide sequence ID" value="NZ_JAFFQR010000095.1"/>
</dbReference>
<dbReference type="EMBL" id="JBHTNZ010000011">
    <property type="protein sequence ID" value="MFD1461818.1"/>
    <property type="molecule type" value="Genomic_DNA"/>
</dbReference>
<proteinExistence type="predicted"/>
<dbReference type="InterPro" id="IPR027417">
    <property type="entry name" value="P-loop_NTPase"/>
</dbReference>
<protein>
    <submittedName>
        <fullName evidence="2">AAA family ATPase</fullName>
    </submittedName>
</protein>
<keyword evidence="3" id="KW-1185">Reference proteome</keyword>
<feature type="domain" description="Rad50/SbcC-type AAA" evidence="1">
    <location>
        <begin position="5"/>
        <end position="46"/>
    </location>
</feature>